<evidence type="ECO:0000256" key="3">
    <source>
        <dbReference type="ARBA" id="ARBA00022692"/>
    </source>
</evidence>
<gene>
    <name evidence="8" type="ORF">JF69_14860</name>
</gene>
<evidence type="ECO:0000256" key="4">
    <source>
        <dbReference type="ARBA" id="ARBA00022989"/>
    </source>
</evidence>
<feature type="transmembrane region" description="Helical" evidence="7">
    <location>
        <begin position="77"/>
        <end position="100"/>
    </location>
</feature>
<name>A0A0F4KSJ8_9BIFI</name>
<feature type="transmembrane region" description="Helical" evidence="7">
    <location>
        <begin position="193"/>
        <end position="214"/>
    </location>
</feature>
<proteinExistence type="inferred from homology"/>
<dbReference type="AlphaFoldDB" id="A0A0F4KSJ8"/>
<comment type="subcellular location">
    <subcellularLocation>
        <location evidence="1">Membrane</location>
        <topology evidence="1">Multi-pass membrane protein</topology>
    </subcellularLocation>
</comment>
<feature type="transmembrane region" description="Helical" evidence="7">
    <location>
        <begin position="163"/>
        <end position="181"/>
    </location>
</feature>
<organism evidence="8 9">
    <name type="scientific">Bifidobacterium asteroides</name>
    <dbReference type="NCBI Taxonomy" id="1684"/>
    <lineage>
        <taxon>Bacteria</taxon>
        <taxon>Bacillati</taxon>
        <taxon>Actinomycetota</taxon>
        <taxon>Actinomycetes</taxon>
        <taxon>Bifidobacteriales</taxon>
        <taxon>Bifidobacteriaceae</taxon>
        <taxon>Bifidobacterium</taxon>
    </lineage>
</organism>
<dbReference type="NCBIfam" id="TIGR00797">
    <property type="entry name" value="matE"/>
    <property type="match status" value="1"/>
</dbReference>
<dbReference type="InterPro" id="IPR044644">
    <property type="entry name" value="DinF-like"/>
</dbReference>
<evidence type="ECO:0000256" key="5">
    <source>
        <dbReference type="ARBA" id="ARBA00023136"/>
    </source>
</evidence>
<dbReference type="Pfam" id="PF01554">
    <property type="entry name" value="MatE"/>
    <property type="match status" value="2"/>
</dbReference>
<dbReference type="EMBL" id="JWME01000013">
    <property type="protein sequence ID" value="KJY49390.1"/>
    <property type="molecule type" value="Genomic_DNA"/>
</dbReference>
<dbReference type="GO" id="GO:0042910">
    <property type="term" value="F:xenobiotic transmembrane transporter activity"/>
    <property type="evidence" value="ECO:0007669"/>
    <property type="project" value="InterPro"/>
</dbReference>
<keyword evidence="4 7" id="KW-1133">Transmembrane helix</keyword>
<evidence type="ECO:0000256" key="7">
    <source>
        <dbReference type="SAM" id="Phobius"/>
    </source>
</evidence>
<dbReference type="PATRIC" id="fig|1684.4.peg.1595"/>
<feature type="transmembrane region" description="Helical" evidence="7">
    <location>
        <begin position="375"/>
        <end position="399"/>
    </location>
</feature>
<dbReference type="GO" id="GO:0015297">
    <property type="term" value="F:antiporter activity"/>
    <property type="evidence" value="ECO:0007669"/>
    <property type="project" value="InterPro"/>
</dbReference>
<reference evidence="8 9" key="1">
    <citation type="submission" date="2014-12" db="EMBL/GenBank/DDBJ databases">
        <title>Comparative genomics of the lactic acid bacteria isolated from the honey bee gut.</title>
        <authorList>
            <person name="Ellegaard K.M."/>
            <person name="Tamarit D."/>
            <person name="Javelind E."/>
            <person name="Olofsson T."/>
            <person name="Andersson S.G."/>
            <person name="Vasquez A."/>
        </authorList>
    </citation>
    <scope>NUCLEOTIDE SEQUENCE [LARGE SCALE GENOMIC DNA]</scope>
    <source>
        <strain evidence="8 9">Bin2</strain>
    </source>
</reference>
<feature type="transmembrane region" description="Helical" evidence="7">
    <location>
        <begin position="441"/>
        <end position="461"/>
    </location>
</feature>
<dbReference type="PANTHER" id="PTHR42893:SF46">
    <property type="entry name" value="PROTEIN DETOXIFICATION 44, CHLOROPLASTIC"/>
    <property type="match status" value="1"/>
</dbReference>
<dbReference type="Proteomes" id="UP000033648">
    <property type="component" value="Unassembled WGS sequence"/>
</dbReference>
<feature type="region of interest" description="Disordered" evidence="6">
    <location>
        <begin position="14"/>
        <end position="33"/>
    </location>
</feature>
<evidence type="ECO:0000256" key="1">
    <source>
        <dbReference type="ARBA" id="ARBA00004141"/>
    </source>
</evidence>
<feature type="transmembrane region" description="Helical" evidence="7">
    <location>
        <begin position="411"/>
        <end position="435"/>
    </location>
</feature>
<feature type="transmembrane region" description="Helical" evidence="7">
    <location>
        <begin position="121"/>
        <end position="143"/>
    </location>
</feature>
<evidence type="ECO:0000256" key="6">
    <source>
        <dbReference type="SAM" id="MobiDB-lite"/>
    </source>
</evidence>
<sequence length="481" mass="50654">MDWLSGVVSSVQSTSMASMRSHRNITETKTGSITPEERRATYRTIAGLAIPTFGQLIASPLFVMIDTAIVGHISDSALAGLSIGSTVVLTTVGLCIFLAYGTTSQVARLMGAGRRREGMQAGVDGMWLAFVIGLVVCALLLALSRPICSLMGARGPVLQAAQTYLNALVFGLPAMLLVYAANGIFRGLQKVKITLVAAVSGAILNTALEVLLVFGLHMDILGSGLATLIAEWAMGLFLTVPALVWARREGAQLRPRLSGMAASMGDGFPLFLRTLALRVCLFMTVVAAAHLGEQVLAAYQGVNSAWNFGLNMLDAVGIAGQSLVATELGAGQRSRARVMTDLSARAGMAMGVLVGLVMIALGLFAAPLFSPTPAIRALITVGMIVQGVFMPVAGWMWALDGILIGAGDYRYLAATCSLTAVIYLIGLLGMTALAMNWTPTWRIAMLWAALNVLFIGVRAICNGLRTRTDVWMGTIGQASQA</sequence>
<dbReference type="InterPro" id="IPR002528">
    <property type="entry name" value="MATE_fam"/>
</dbReference>
<comment type="caution">
    <text evidence="8">The sequence shown here is derived from an EMBL/GenBank/DDBJ whole genome shotgun (WGS) entry which is preliminary data.</text>
</comment>
<accession>A0A0F4KSJ8</accession>
<evidence type="ECO:0000313" key="8">
    <source>
        <dbReference type="EMBL" id="KJY49390.1"/>
    </source>
</evidence>
<evidence type="ECO:0000313" key="9">
    <source>
        <dbReference type="Proteomes" id="UP000033648"/>
    </source>
</evidence>
<comment type="similarity">
    <text evidence="2">Belongs to the multi antimicrobial extrusion (MATE) (TC 2.A.66.1) family.</text>
</comment>
<feature type="transmembrane region" description="Helical" evidence="7">
    <location>
        <begin position="45"/>
        <end position="65"/>
    </location>
</feature>
<evidence type="ECO:0000256" key="2">
    <source>
        <dbReference type="ARBA" id="ARBA00010199"/>
    </source>
</evidence>
<feature type="transmembrane region" description="Helical" evidence="7">
    <location>
        <begin position="346"/>
        <end position="369"/>
    </location>
</feature>
<dbReference type="GO" id="GO:0005886">
    <property type="term" value="C:plasma membrane"/>
    <property type="evidence" value="ECO:0007669"/>
    <property type="project" value="TreeGrafter"/>
</dbReference>
<keyword evidence="3 7" id="KW-0812">Transmembrane</keyword>
<protein>
    <submittedName>
        <fullName evidence="8">Transporter</fullName>
    </submittedName>
</protein>
<dbReference type="PANTHER" id="PTHR42893">
    <property type="entry name" value="PROTEIN DETOXIFICATION 44, CHLOROPLASTIC-RELATED"/>
    <property type="match status" value="1"/>
</dbReference>
<keyword evidence="5 7" id="KW-0472">Membrane</keyword>
<feature type="transmembrane region" description="Helical" evidence="7">
    <location>
        <begin position="220"/>
        <end position="246"/>
    </location>
</feature>